<dbReference type="Pfam" id="PF00111">
    <property type="entry name" value="Fer2"/>
    <property type="match status" value="1"/>
</dbReference>
<evidence type="ECO:0000259" key="6">
    <source>
        <dbReference type="PROSITE" id="PS51387"/>
    </source>
</evidence>
<dbReference type="InterPro" id="IPR002888">
    <property type="entry name" value="2Fe-2S-bd"/>
</dbReference>
<dbReference type="PROSITE" id="PS00197">
    <property type="entry name" value="2FE2S_FER_1"/>
    <property type="match status" value="1"/>
</dbReference>
<dbReference type="Gene3D" id="1.10.150.120">
    <property type="entry name" value="[2Fe-2S]-binding domain"/>
    <property type="match status" value="1"/>
</dbReference>
<keyword evidence="1" id="KW-0285">Flavoprotein</keyword>
<evidence type="ECO:0000256" key="5">
    <source>
        <dbReference type="ARBA" id="ARBA00023004"/>
    </source>
</evidence>
<dbReference type="GO" id="GO:0071949">
    <property type="term" value="F:FAD binding"/>
    <property type="evidence" value="ECO:0007669"/>
    <property type="project" value="InterPro"/>
</dbReference>
<sequence length="478" mass="53722">MTSNTIKFVWENKIHSISNLDPNETILNYVRLKLKKTGTKEGCAEGGCGACTVVLGDLKNNKIVYQAINSCIAFVPSLEGKQLILVEDLVSKNGALHTVQDAMINYHGSQCGFCTPGFVMSLFAMYKNFSSYNKENIQDSISGNLCRCTGYRPIIDAAKSLNNVNRSDQFDKNKKKIINLLKKINSENLSLKNGNKKYFSPKNINELKKTIKDNPNSIFLSGGTDLSLNVTKGRKDIRNIISLNSIKELKFIKERNGNIEVGAATSLTEFELFIKKYYPDFNAILKRYGSVQIRNVGTIAGNIATASPIGDTLPLLLSLDAKVVLQKISKKTILPLKNFFVSYRKTKLKKGQFIHSIIIPIFKKNIFKAYKISKRIDDDISSVCASFNLEINNKKIKNIKIAYGGMAPIPKRAINCEKTLINSSFSEESFEKAKKNLEKDFSPINDTRATKDYRMEVAKNLLMKCFIEIKKNKLIRLN</sequence>
<dbReference type="InterPro" id="IPR016167">
    <property type="entry name" value="FAD-bd_PCMH_sub1"/>
</dbReference>
<dbReference type="SUPFAM" id="SSF56176">
    <property type="entry name" value="FAD-binding/transporter-associated domain-like"/>
    <property type="match status" value="1"/>
</dbReference>
<keyword evidence="3" id="KW-0274">FAD</keyword>
<dbReference type="InterPro" id="IPR016169">
    <property type="entry name" value="FAD-bd_PCMH_sub2"/>
</dbReference>
<dbReference type="SUPFAM" id="SSF55447">
    <property type="entry name" value="CO dehydrogenase flavoprotein C-terminal domain-like"/>
    <property type="match status" value="1"/>
</dbReference>
<keyword evidence="2" id="KW-0479">Metal-binding</keyword>
<dbReference type="InterPro" id="IPR005107">
    <property type="entry name" value="CO_DH_flav_C"/>
</dbReference>
<dbReference type="InterPro" id="IPR016208">
    <property type="entry name" value="Ald_Oxase/xanthine_DH-like"/>
</dbReference>
<dbReference type="Gene3D" id="3.30.465.10">
    <property type="match status" value="1"/>
</dbReference>
<organism evidence="7">
    <name type="scientific">marine metagenome</name>
    <dbReference type="NCBI Taxonomy" id="408172"/>
    <lineage>
        <taxon>unclassified sequences</taxon>
        <taxon>metagenomes</taxon>
        <taxon>ecological metagenomes</taxon>
    </lineage>
</organism>
<dbReference type="Gene3D" id="3.30.43.10">
    <property type="entry name" value="Uridine Diphospho-n-acetylenolpyruvylglucosamine Reductase, domain 2"/>
    <property type="match status" value="1"/>
</dbReference>
<name>A0A381VCS4_9ZZZZ</name>
<dbReference type="SUPFAM" id="SSF54292">
    <property type="entry name" value="2Fe-2S ferredoxin-like"/>
    <property type="match status" value="1"/>
</dbReference>
<dbReference type="InterPro" id="IPR036683">
    <property type="entry name" value="CO_DH_flav_C_dom_sf"/>
</dbReference>
<dbReference type="SUPFAM" id="SSF47741">
    <property type="entry name" value="CO dehydrogenase ISP C-domain like"/>
    <property type="match status" value="1"/>
</dbReference>
<evidence type="ECO:0000256" key="1">
    <source>
        <dbReference type="ARBA" id="ARBA00022630"/>
    </source>
</evidence>
<dbReference type="PANTHER" id="PTHR45444">
    <property type="entry name" value="XANTHINE DEHYDROGENASE"/>
    <property type="match status" value="1"/>
</dbReference>
<dbReference type="InterPro" id="IPR036884">
    <property type="entry name" value="2Fe-2S-bd_dom_sf"/>
</dbReference>
<dbReference type="Pfam" id="PF01799">
    <property type="entry name" value="Fer2_2"/>
    <property type="match status" value="1"/>
</dbReference>
<gene>
    <name evidence="7" type="ORF">METZ01_LOCUS91024</name>
</gene>
<dbReference type="InterPro" id="IPR012175">
    <property type="entry name" value="Xanth_DH_ssu_bac"/>
</dbReference>
<dbReference type="InterPro" id="IPR036010">
    <property type="entry name" value="2Fe-2S_ferredoxin-like_sf"/>
</dbReference>
<protein>
    <recommendedName>
        <fullName evidence="6">FAD-binding PCMH-type domain-containing protein</fullName>
    </recommendedName>
</protein>
<dbReference type="InterPro" id="IPR036318">
    <property type="entry name" value="FAD-bd_PCMH-like_sf"/>
</dbReference>
<dbReference type="InterPro" id="IPR012675">
    <property type="entry name" value="Beta-grasp_dom_sf"/>
</dbReference>
<accession>A0A381VCS4</accession>
<dbReference type="InterPro" id="IPR006058">
    <property type="entry name" value="2Fe2S_fd_BS"/>
</dbReference>
<dbReference type="Pfam" id="PF00941">
    <property type="entry name" value="FAD_binding_5"/>
    <property type="match status" value="1"/>
</dbReference>
<dbReference type="PIRSF" id="PIRSF036557">
    <property type="entry name" value="XdhA_RC"/>
    <property type="match status" value="1"/>
</dbReference>
<dbReference type="SMART" id="SM01092">
    <property type="entry name" value="CO_deh_flav_C"/>
    <property type="match status" value="1"/>
</dbReference>
<evidence type="ECO:0000256" key="4">
    <source>
        <dbReference type="ARBA" id="ARBA00023002"/>
    </source>
</evidence>
<evidence type="ECO:0000313" key="7">
    <source>
        <dbReference type="EMBL" id="SVA38170.1"/>
    </source>
</evidence>
<dbReference type="NCBIfam" id="TIGR02963">
    <property type="entry name" value="xanthine_xdhA"/>
    <property type="match status" value="1"/>
</dbReference>
<dbReference type="GO" id="GO:0005506">
    <property type="term" value="F:iron ion binding"/>
    <property type="evidence" value="ECO:0007669"/>
    <property type="project" value="InterPro"/>
</dbReference>
<dbReference type="PROSITE" id="PS51387">
    <property type="entry name" value="FAD_PCMH"/>
    <property type="match status" value="1"/>
</dbReference>
<dbReference type="InterPro" id="IPR001041">
    <property type="entry name" value="2Fe-2S_ferredoxin-type"/>
</dbReference>
<dbReference type="InterPro" id="IPR014307">
    <property type="entry name" value="Xanthine_DH_ssu"/>
</dbReference>
<dbReference type="AlphaFoldDB" id="A0A381VCS4"/>
<dbReference type="Pfam" id="PF03450">
    <property type="entry name" value="CO_deh_flav_C"/>
    <property type="match status" value="1"/>
</dbReference>
<proteinExistence type="predicted"/>
<dbReference type="GO" id="GO:0051537">
    <property type="term" value="F:2 iron, 2 sulfur cluster binding"/>
    <property type="evidence" value="ECO:0007669"/>
    <property type="project" value="InterPro"/>
</dbReference>
<keyword evidence="5" id="KW-0408">Iron</keyword>
<evidence type="ECO:0000256" key="2">
    <source>
        <dbReference type="ARBA" id="ARBA00022723"/>
    </source>
</evidence>
<dbReference type="CDD" id="cd00207">
    <property type="entry name" value="fer2"/>
    <property type="match status" value="1"/>
</dbReference>
<feature type="domain" description="FAD-binding PCMH-type" evidence="6">
    <location>
        <begin position="191"/>
        <end position="364"/>
    </location>
</feature>
<keyword evidence="4" id="KW-0560">Oxidoreductase</keyword>
<dbReference type="GO" id="GO:0004854">
    <property type="term" value="F:xanthine dehydrogenase activity"/>
    <property type="evidence" value="ECO:0007669"/>
    <property type="project" value="InterPro"/>
</dbReference>
<dbReference type="InterPro" id="IPR016166">
    <property type="entry name" value="FAD-bd_PCMH"/>
</dbReference>
<dbReference type="Gene3D" id="3.30.390.50">
    <property type="entry name" value="CO dehydrogenase flavoprotein, C-terminal domain"/>
    <property type="match status" value="1"/>
</dbReference>
<dbReference type="PANTHER" id="PTHR45444:SF3">
    <property type="entry name" value="XANTHINE DEHYDROGENASE"/>
    <property type="match status" value="1"/>
</dbReference>
<evidence type="ECO:0000256" key="3">
    <source>
        <dbReference type="ARBA" id="ARBA00022827"/>
    </source>
</evidence>
<reference evidence="7" key="1">
    <citation type="submission" date="2018-05" db="EMBL/GenBank/DDBJ databases">
        <authorList>
            <person name="Lanie J.A."/>
            <person name="Ng W.-L."/>
            <person name="Kazmierczak K.M."/>
            <person name="Andrzejewski T.M."/>
            <person name="Davidsen T.M."/>
            <person name="Wayne K.J."/>
            <person name="Tettelin H."/>
            <person name="Glass J.I."/>
            <person name="Rusch D."/>
            <person name="Podicherti R."/>
            <person name="Tsui H.-C.T."/>
            <person name="Winkler M.E."/>
        </authorList>
    </citation>
    <scope>NUCLEOTIDE SEQUENCE</scope>
</reference>
<dbReference type="InterPro" id="IPR002346">
    <property type="entry name" value="Mopterin_DH_FAD-bd"/>
</dbReference>
<dbReference type="Gene3D" id="3.10.20.30">
    <property type="match status" value="1"/>
</dbReference>
<dbReference type="EMBL" id="UINC01008483">
    <property type="protein sequence ID" value="SVA38170.1"/>
    <property type="molecule type" value="Genomic_DNA"/>
</dbReference>